<dbReference type="InterPro" id="IPR003245">
    <property type="entry name" value="Phytocyanin_dom"/>
</dbReference>
<keyword evidence="3" id="KW-0336">GPI-anchor</keyword>
<keyword evidence="5" id="KW-0472">Membrane</keyword>
<evidence type="ECO:0000256" key="4">
    <source>
        <dbReference type="ARBA" id="ARBA00022729"/>
    </source>
</evidence>
<dbReference type="GO" id="GO:0005886">
    <property type="term" value="C:plasma membrane"/>
    <property type="evidence" value="ECO:0007669"/>
    <property type="project" value="UniProtKB-SubCell"/>
</dbReference>
<dbReference type="GO" id="GO:0098552">
    <property type="term" value="C:side of membrane"/>
    <property type="evidence" value="ECO:0007669"/>
    <property type="project" value="UniProtKB-KW"/>
</dbReference>
<evidence type="ECO:0000256" key="9">
    <source>
        <dbReference type="ARBA" id="ARBA00035011"/>
    </source>
</evidence>
<dbReference type="InterPro" id="IPR008972">
    <property type="entry name" value="Cupredoxin"/>
</dbReference>
<dbReference type="SUPFAM" id="SSF49503">
    <property type="entry name" value="Cupredoxins"/>
    <property type="match status" value="1"/>
</dbReference>
<dbReference type="InterPro" id="IPR041846">
    <property type="entry name" value="ENL_dom"/>
</dbReference>
<dbReference type="PANTHER" id="PTHR33021">
    <property type="entry name" value="BLUE COPPER PROTEIN"/>
    <property type="match status" value="1"/>
</dbReference>
<feature type="domain" description="Phytocyanin" evidence="12">
    <location>
        <begin position="26"/>
        <end position="146"/>
    </location>
</feature>
<feature type="compositionally biased region" description="Low complexity" evidence="10">
    <location>
        <begin position="160"/>
        <end position="179"/>
    </location>
</feature>
<comment type="similarity">
    <text evidence="9">Belongs to the early nodulin-like (ENODL) family.</text>
</comment>
<dbReference type="CDD" id="cd11019">
    <property type="entry name" value="OsENODL1_like"/>
    <property type="match status" value="1"/>
</dbReference>
<feature type="region of interest" description="Disordered" evidence="10">
    <location>
        <begin position="147"/>
        <end position="179"/>
    </location>
</feature>
<evidence type="ECO:0000256" key="3">
    <source>
        <dbReference type="ARBA" id="ARBA00022622"/>
    </source>
</evidence>
<dbReference type="Pfam" id="PF02298">
    <property type="entry name" value="Cu_bind_like"/>
    <property type="match status" value="1"/>
</dbReference>
<evidence type="ECO:0000256" key="8">
    <source>
        <dbReference type="ARBA" id="ARBA00023288"/>
    </source>
</evidence>
<gene>
    <name evidence="13" type="ORF">BRAA03T15056Z</name>
</gene>
<name>A0A3P6AHM7_BRACM</name>
<evidence type="ECO:0000256" key="6">
    <source>
        <dbReference type="ARBA" id="ARBA00023157"/>
    </source>
</evidence>
<organism evidence="13">
    <name type="scientific">Brassica campestris</name>
    <name type="common">Field mustard</name>
    <dbReference type="NCBI Taxonomy" id="3711"/>
    <lineage>
        <taxon>Eukaryota</taxon>
        <taxon>Viridiplantae</taxon>
        <taxon>Streptophyta</taxon>
        <taxon>Embryophyta</taxon>
        <taxon>Tracheophyta</taxon>
        <taxon>Spermatophyta</taxon>
        <taxon>Magnoliopsida</taxon>
        <taxon>eudicotyledons</taxon>
        <taxon>Gunneridae</taxon>
        <taxon>Pentapetalae</taxon>
        <taxon>rosids</taxon>
        <taxon>malvids</taxon>
        <taxon>Brassicales</taxon>
        <taxon>Brassicaceae</taxon>
        <taxon>Brassiceae</taxon>
        <taxon>Brassica</taxon>
    </lineage>
</organism>
<keyword evidence="4 11" id="KW-0732">Signal</keyword>
<feature type="chain" id="PRO_5018271213" description="Phytocyanin domain-containing protein" evidence="11">
    <location>
        <begin position="22"/>
        <end position="205"/>
    </location>
</feature>
<sequence>MGIIVPVLTLVFLLLTTMSHAASKPRMILVGGYVGAWKVPDSPSNTLNHWAEANRFKVGDVLVLIMFLLMLTSQRKTILWNYDAKVDSVLQVTKEDYDSCNIAKPLKQFNDGDTKFELDNSGAYFFISGAPGSCTKGEKIHLVVLSERNNPGGGSGDGGSPMVSPVTSSPAPSTHAPAPAPNAAVGLKVGSGLFLTAFAIVLAMA</sequence>
<dbReference type="EMBL" id="LR031572">
    <property type="protein sequence ID" value="VDC83838.1"/>
    <property type="molecule type" value="Genomic_DNA"/>
</dbReference>
<evidence type="ECO:0000256" key="7">
    <source>
        <dbReference type="ARBA" id="ARBA00023180"/>
    </source>
</evidence>
<dbReference type="Gene3D" id="2.60.40.420">
    <property type="entry name" value="Cupredoxins - blue copper proteins"/>
    <property type="match status" value="1"/>
</dbReference>
<accession>A0A3P6AHM7</accession>
<keyword evidence="7" id="KW-0325">Glycoprotein</keyword>
<protein>
    <recommendedName>
        <fullName evidence="12">Phytocyanin domain-containing protein</fullName>
    </recommendedName>
</protein>
<reference evidence="13" key="1">
    <citation type="submission" date="2018-11" db="EMBL/GenBank/DDBJ databases">
        <authorList>
            <consortium name="Genoscope - CEA"/>
            <person name="William W."/>
        </authorList>
    </citation>
    <scope>NUCLEOTIDE SEQUENCE</scope>
</reference>
<evidence type="ECO:0000259" key="12">
    <source>
        <dbReference type="PROSITE" id="PS51485"/>
    </source>
</evidence>
<keyword evidence="2" id="KW-1003">Cell membrane</keyword>
<dbReference type="GO" id="GO:0009055">
    <property type="term" value="F:electron transfer activity"/>
    <property type="evidence" value="ECO:0007669"/>
    <property type="project" value="InterPro"/>
</dbReference>
<evidence type="ECO:0000256" key="11">
    <source>
        <dbReference type="SAM" id="SignalP"/>
    </source>
</evidence>
<feature type="signal peptide" evidence="11">
    <location>
        <begin position="1"/>
        <end position="21"/>
    </location>
</feature>
<proteinExistence type="inferred from homology"/>
<evidence type="ECO:0000256" key="5">
    <source>
        <dbReference type="ARBA" id="ARBA00023136"/>
    </source>
</evidence>
<dbReference type="PROSITE" id="PS51485">
    <property type="entry name" value="PHYTOCYANIN"/>
    <property type="match status" value="1"/>
</dbReference>
<keyword evidence="8" id="KW-0449">Lipoprotein</keyword>
<keyword evidence="6" id="KW-1015">Disulfide bond</keyword>
<evidence type="ECO:0000256" key="1">
    <source>
        <dbReference type="ARBA" id="ARBA00004609"/>
    </source>
</evidence>
<comment type="subcellular location">
    <subcellularLocation>
        <location evidence="1">Cell membrane</location>
        <topology evidence="1">Lipid-anchor</topology>
        <topology evidence="1">GPI-anchor</topology>
    </subcellularLocation>
</comment>
<dbReference type="AlphaFoldDB" id="A0A3P6AHM7"/>
<evidence type="ECO:0000256" key="2">
    <source>
        <dbReference type="ARBA" id="ARBA00022475"/>
    </source>
</evidence>
<evidence type="ECO:0000256" key="10">
    <source>
        <dbReference type="SAM" id="MobiDB-lite"/>
    </source>
</evidence>
<evidence type="ECO:0000313" key="13">
    <source>
        <dbReference type="EMBL" id="VDC83838.1"/>
    </source>
</evidence>
<dbReference type="InterPro" id="IPR039391">
    <property type="entry name" value="Phytocyanin-like"/>
</dbReference>
<dbReference type="PANTHER" id="PTHR33021:SF540">
    <property type="entry name" value="EARLY NODULIN-LIKE PROTEIN 12"/>
    <property type="match status" value="1"/>
</dbReference>